<reference evidence="3" key="2">
    <citation type="submission" date="2021-04" db="EMBL/GenBank/DDBJ databases">
        <authorList>
            <person name="Podell S."/>
        </authorList>
    </citation>
    <scope>NUCLEOTIDE SEQUENCE</scope>
    <source>
        <strain evidence="3">Hildebrandi</strain>
    </source>
</reference>
<feature type="transmembrane region" description="Helical" evidence="2">
    <location>
        <begin position="338"/>
        <end position="359"/>
    </location>
</feature>
<keyword evidence="4" id="KW-1185">Reference proteome</keyword>
<dbReference type="AlphaFoldDB" id="A0A9K3KBG5"/>
<keyword evidence="2" id="KW-0472">Membrane</keyword>
<feature type="compositionally biased region" description="Basic residues" evidence="1">
    <location>
        <begin position="388"/>
        <end position="400"/>
    </location>
</feature>
<dbReference type="Proteomes" id="UP000693970">
    <property type="component" value="Unassembled WGS sequence"/>
</dbReference>
<evidence type="ECO:0000313" key="4">
    <source>
        <dbReference type="Proteomes" id="UP000693970"/>
    </source>
</evidence>
<feature type="region of interest" description="Disordered" evidence="1">
    <location>
        <begin position="370"/>
        <end position="412"/>
    </location>
</feature>
<feature type="compositionally biased region" description="Basic residues" evidence="1">
    <location>
        <begin position="370"/>
        <end position="380"/>
    </location>
</feature>
<proteinExistence type="predicted"/>
<keyword evidence="2" id="KW-0812">Transmembrane</keyword>
<accession>A0A9K3KBG5</accession>
<feature type="compositionally biased region" description="Basic and acidic residues" evidence="1">
    <location>
        <begin position="401"/>
        <end position="412"/>
    </location>
</feature>
<gene>
    <name evidence="3" type="ORF">IV203_006500</name>
</gene>
<name>A0A9K3KBG5_9STRA</name>
<organism evidence="3 4">
    <name type="scientific">Nitzschia inconspicua</name>
    <dbReference type="NCBI Taxonomy" id="303405"/>
    <lineage>
        <taxon>Eukaryota</taxon>
        <taxon>Sar</taxon>
        <taxon>Stramenopiles</taxon>
        <taxon>Ochrophyta</taxon>
        <taxon>Bacillariophyta</taxon>
        <taxon>Bacillariophyceae</taxon>
        <taxon>Bacillariophycidae</taxon>
        <taxon>Bacillariales</taxon>
        <taxon>Bacillariaceae</taxon>
        <taxon>Nitzschia</taxon>
    </lineage>
</organism>
<feature type="compositionally biased region" description="Low complexity" evidence="1">
    <location>
        <begin position="9"/>
        <end position="32"/>
    </location>
</feature>
<evidence type="ECO:0000256" key="1">
    <source>
        <dbReference type="SAM" id="MobiDB-lite"/>
    </source>
</evidence>
<keyword evidence="2" id="KW-1133">Transmembrane helix</keyword>
<comment type="caution">
    <text evidence="3">The sequence shown here is derived from an EMBL/GenBank/DDBJ whole genome shotgun (WGS) entry which is preliminary data.</text>
</comment>
<reference evidence="3" key="1">
    <citation type="journal article" date="2021" name="Sci. Rep.">
        <title>Diploid genomic architecture of Nitzschia inconspicua, an elite biomass production diatom.</title>
        <authorList>
            <person name="Oliver A."/>
            <person name="Podell S."/>
            <person name="Pinowska A."/>
            <person name="Traller J.C."/>
            <person name="Smith S.R."/>
            <person name="McClure R."/>
            <person name="Beliaev A."/>
            <person name="Bohutskyi P."/>
            <person name="Hill E.A."/>
            <person name="Rabines A."/>
            <person name="Zheng H."/>
            <person name="Allen L.Z."/>
            <person name="Kuo A."/>
            <person name="Grigoriev I.V."/>
            <person name="Allen A.E."/>
            <person name="Hazlebeck D."/>
            <person name="Allen E.E."/>
        </authorList>
    </citation>
    <scope>NUCLEOTIDE SEQUENCE</scope>
    <source>
        <strain evidence="3">Hildebrandi</strain>
    </source>
</reference>
<sequence>MYPSLVTMSPVSNNCNTSTSSTSTTEDSYITSNNKQRQQQPEDDDCSTWTTRLPRTKRTVPPSTAITSFGKTLTLFLLIGLFCSQVSAWGNSGSGEVDYSLYGNGFTRDWLNDGSTLSFEVLGCVWGMVEDSEEAGCLEDESEDGTYNWYMMANCRRPQVAYSVYTSSGCNSNNFVGSFMTTVGVSEFIYLLQTYDANFAYNDDGYAFDEIPECYGGENGYVGIDCSNGAFALNYFNDQYCMSRTGNTYDKLNGINTIMSKYTSCTTASSNNNGGASLISQLVYYSTPCTSYDYQLCSDDANFQSRSSGLSSASGIPKSWSSGLAASGHHSWVTKLKYVIGGLFLLASFIMFTGILFTNRRRRRAIMMRKYRQAKRAKRDKSRDGASRKSRSGSKKRSKSKSRDKSSDGVFT</sequence>
<dbReference type="EMBL" id="JAGRRH010000028">
    <property type="protein sequence ID" value="KAG7340096.1"/>
    <property type="molecule type" value="Genomic_DNA"/>
</dbReference>
<feature type="region of interest" description="Disordered" evidence="1">
    <location>
        <begin position="1"/>
        <end position="49"/>
    </location>
</feature>
<evidence type="ECO:0000313" key="3">
    <source>
        <dbReference type="EMBL" id="KAG7340096.1"/>
    </source>
</evidence>
<evidence type="ECO:0000256" key="2">
    <source>
        <dbReference type="SAM" id="Phobius"/>
    </source>
</evidence>
<protein>
    <submittedName>
        <fullName evidence="3">Uncharacterized protein</fullName>
    </submittedName>
</protein>
<dbReference type="OrthoDB" id="45445at2759"/>